<organism evidence="1 2">
    <name type="scientific">Poriferisphaera corsica</name>
    <dbReference type="NCBI Taxonomy" id="2528020"/>
    <lineage>
        <taxon>Bacteria</taxon>
        <taxon>Pseudomonadati</taxon>
        <taxon>Planctomycetota</taxon>
        <taxon>Phycisphaerae</taxon>
        <taxon>Phycisphaerales</taxon>
        <taxon>Phycisphaeraceae</taxon>
        <taxon>Poriferisphaera</taxon>
    </lineage>
</organism>
<reference evidence="1 2" key="1">
    <citation type="submission" date="2019-02" db="EMBL/GenBank/DDBJ databases">
        <title>Deep-cultivation of Planctomycetes and their phenomic and genomic characterization uncovers novel biology.</title>
        <authorList>
            <person name="Wiegand S."/>
            <person name="Jogler M."/>
            <person name="Boedeker C."/>
            <person name="Pinto D."/>
            <person name="Vollmers J."/>
            <person name="Rivas-Marin E."/>
            <person name="Kohn T."/>
            <person name="Peeters S.H."/>
            <person name="Heuer A."/>
            <person name="Rast P."/>
            <person name="Oberbeckmann S."/>
            <person name="Bunk B."/>
            <person name="Jeske O."/>
            <person name="Meyerdierks A."/>
            <person name="Storesund J.E."/>
            <person name="Kallscheuer N."/>
            <person name="Luecker S."/>
            <person name="Lage O.M."/>
            <person name="Pohl T."/>
            <person name="Merkel B.J."/>
            <person name="Hornburger P."/>
            <person name="Mueller R.-W."/>
            <person name="Bruemmer F."/>
            <person name="Labrenz M."/>
            <person name="Spormann A.M."/>
            <person name="Op den Camp H."/>
            <person name="Overmann J."/>
            <person name="Amann R."/>
            <person name="Jetten M.S.M."/>
            <person name="Mascher T."/>
            <person name="Medema M.H."/>
            <person name="Devos D.P."/>
            <person name="Kaster A.-K."/>
            <person name="Ovreas L."/>
            <person name="Rohde M."/>
            <person name="Galperin M.Y."/>
            <person name="Jogler C."/>
        </authorList>
    </citation>
    <scope>NUCLEOTIDE SEQUENCE [LARGE SCALE GENOMIC DNA]</scope>
    <source>
        <strain evidence="1 2">KS4</strain>
    </source>
</reference>
<name>A0A517YTC2_9BACT</name>
<dbReference type="Proteomes" id="UP000317369">
    <property type="component" value="Chromosome"/>
</dbReference>
<proteinExistence type="predicted"/>
<protein>
    <recommendedName>
        <fullName evidence="3">Prepilin-type N-terminal cleavage/methylation domain-containing protein</fullName>
    </recommendedName>
</protein>
<dbReference type="AlphaFoldDB" id="A0A517YTC2"/>
<dbReference type="InterPro" id="IPR045584">
    <property type="entry name" value="Pilin-like"/>
</dbReference>
<dbReference type="InterPro" id="IPR012902">
    <property type="entry name" value="N_methyl_site"/>
</dbReference>
<gene>
    <name evidence="1" type="ORF">KS4_15240</name>
</gene>
<evidence type="ECO:0000313" key="2">
    <source>
        <dbReference type="Proteomes" id="UP000317369"/>
    </source>
</evidence>
<dbReference type="OrthoDB" id="278820at2"/>
<evidence type="ECO:0008006" key="3">
    <source>
        <dbReference type="Google" id="ProtNLM"/>
    </source>
</evidence>
<dbReference type="KEGG" id="pcor:KS4_15240"/>
<dbReference type="Pfam" id="PF07963">
    <property type="entry name" value="N_methyl"/>
    <property type="match status" value="1"/>
</dbReference>
<dbReference type="Gene3D" id="3.30.700.10">
    <property type="entry name" value="Glycoprotein, Type 4 Pilin"/>
    <property type="match status" value="1"/>
</dbReference>
<accession>A0A517YTC2</accession>
<dbReference type="PANTHER" id="PTHR30093:SF2">
    <property type="entry name" value="TYPE II SECRETION SYSTEM PROTEIN H"/>
    <property type="match status" value="1"/>
</dbReference>
<dbReference type="RefSeq" id="WP_145076538.1">
    <property type="nucleotide sequence ID" value="NZ_CP036425.1"/>
</dbReference>
<keyword evidence="2" id="KW-1185">Reference proteome</keyword>
<dbReference type="NCBIfam" id="TIGR02532">
    <property type="entry name" value="IV_pilin_GFxxxE"/>
    <property type="match status" value="1"/>
</dbReference>
<dbReference type="PANTHER" id="PTHR30093">
    <property type="entry name" value="GENERAL SECRETION PATHWAY PROTEIN G"/>
    <property type="match status" value="1"/>
</dbReference>
<sequence>MARSKHAFTLIELLVVISIIALLIGILLPALGAARKTALSMQCLSNERQMGIGFAAFSMANDDFLPWGWYWIDSDGSDWTIEISGYINSSNSTYETGGKSNPVFQCPSGLDIGDKHYTGHPILLPSLGWGIPDDKVRYDSQRRTTEIMIIADGTQIPNPGSIYEDGNARANAYNVFNGDNLTLSNRDNWLYRSSKTDSDDVVDMGPNTDDYGSEGYLRFRHASEKACNMLFLDGHASTVQENDFVLKNIRLDYYPEMNDES</sequence>
<evidence type="ECO:0000313" key="1">
    <source>
        <dbReference type="EMBL" id="QDU33476.1"/>
    </source>
</evidence>
<dbReference type="EMBL" id="CP036425">
    <property type="protein sequence ID" value="QDU33476.1"/>
    <property type="molecule type" value="Genomic_DNA"/>
</dbReference>
<dbReference type="SUPFAM" id="SSF54523">
    <property type="entry name" value="Pili subunits"/>
    <property type="match status" value="1"/>
</dbReference>